<dbReference type="Pfam" id="PF13580">
    <property type="entry name" value="SIS_2"/>
    <property type="match status" value="1"/>
</dbReference>
<gene>
    <name evidence="2" type="ORF">SAMN02745121_06653</name>
</gene>
<sequence>MLRDAILRKCRESTATKERFFAEHADRIEACAREMARAFDAGARLFALGNGGSACDAQHLVVEMMHPVVDKRPPLPALALGADMPLVSALGNDRDFSVGLAHELRVLGREGDIVVAISTSGRSANVLRALVAARELGMLTVGFSGRDGGRMAELCDFAFVVASFSIHRIQETHETLLHVLWDLVHLVRGEEDVL</sequence>
<accession>A0A1I2FHR4</accession>
<dbReference type="EMBL" id="FOMX01000026">
    <property type="protein sequence ID" value="SFF04298.1"/>
    <property type="molecule type" value="Genomic_DNA"/>
</dbReference>
<feature type="domain" description="SIS" evidence="1">
    <location>
        <begin position="35"/>
        <end position="194"/>
    </location>
</feature>
<dbReference type="InterPro" id="IPR001347">
    <property type="entry name" value="SIS_dom"/>
</dbReference>
<dbReference type="GO" id="GO:1901135">
    <property type="term" value="P:carbohydrate derivative metabolic process"/>
    <property type="evidence" value="ECO:0007669"/>
    <property type="project" value="InterPro"/>
</dbReference>
<dbReference type="RefSeq" id="WP_096328573.1">
    <property type="nucleotide sequence ID" value="NZ_FOMX01000026.1"/>
</dbReference>
<dbReference type="InterPro" id="IPR035461">
    <property type="entry name" value="GmhA/DiaA"/>
</dbReference>
<evidence type="ECO:0000259" key="1">
    <source>
        <dbReference type="PROSITE" id="PS51464"/>
    </source>
</evidence>
<keyword evidence="3" id="KW-1185">Reference proteome</keyword>
<dbReference type="Proteomes" id="UP000199400">
    <property type="component" value="Unassembled WGS sequence"/>
</dbReference>
<organism evidence="2 3">
    <name type="scientific">Nannocystis exedens</name>
    <dbReference type="NCBI Taxonomy" id="54"/>
    <lineage>
        <taxon>Bacteria</taxon>
        <taxon>Pseudomonadati</taxon>
        <taxon>Myxococcota</taxon>
        <taxon>Polyangia</taxon>
        <taxon>Nannocystales</taxon>
        <taxon>Nannocystaceae</taxon>
        <taxon>Nannocystis</taxon>
    </lineage>
</organism>
<protein>
    <submittedName>
        <fullName evidence="2">D-sedoheptulose 7-phosphate isomerase</fullName>
    </submittedName>
</protein>
<dbReference type="InterPro" id="IPR046348">
    <property type="entry name" value="SIS_dom_sf"/>
</dbReference>
<evidence type="ECO:0000313" key="2">
    <source>
        <dbReference type="EMBL" id="SFF04298.1"/>
    </source>
</evidence>
<dbReference type="GO" id="GO:0097367">
    <property type="term" value="F:carbohydrate derivative binding"/>
    <property type="evidence" value="ECO:0007669"/>
    <property type="project" value="InterPro"/>
</dbReference>
<keyword evidence="2" id="KW-0413">Isomerase</keyword>
<reference evidence="3" key="1">
    <citation type="submission" date="2016-10" db="EMBL/GenBank/DDBJ databases">
        <authorList>
            <person name="Varghese N."/>
            <person name="Submissions S."/>
        </authorList>
    </citation>
    <scope>NUCLEOTIDE SEQUENCE [LARGE SCALE GENOMIC DNA]</scope>
    <source>
        <strain evidence="3">ATCC 25963</strain>
    </source>
</reference>
<dbReference type="OrthoDB" id="9810929at2"/>
<evidence type="ECO:0000313" key="3">
    <source>
        <dbReference type="Proteomes" id="UP000199400"/>
    </source>
</evidence>
<dbReference type="PANTHER" id="PTHR30390">
    <property type="entry name" value="SEDOHEPTULOSE 7-PHOSPHATE ISOMERASE / DNAA INITIATOR-ASSOCIATING FACTOR FOR REPLICATION INITIATION"/>
    <property type="match status" value="1"/>
</dbReference>
<dbReference type="AlphaFoldDB" id="A0A1I2FHR4"/>
<dbReference type="CDD" id="cd05006">
    <property type="entry name" value="SIS_GmhA"/>
    <property type="match status" value="1"/>
</dbReference>
<dbReference type="Gene3D" id="3.40.50.10490">
    <property type="entry name" value="Glucose-6-phosphate isomerase like protein, domain 1"/>
    <property type="match status" value="1"/>
</dbReference>
<dbReference type="GO" id="GO:0016853">
    <property type="term" value="F:isomerase activity"/>
    <property type="evidence" value="ECO:0007669"/>
    <property type="project" value="UniProtKB-KW"/>
</dbReference>
<dbReference type="STRING" id="54.SAMN02745121_06653"/>
<dbReference type="InterPro" id="IPR050099">
    <property type="entry name" value="SIS_GmhA/DiaA_subfam"/>
</dbReference>
<dbReference type="SUPFAM" id="SSF53697">
    <property type="entry name" value="SIS domain"/>
    <property type="match status" value="1"/>
</dbReference>
<dbReference type="PROSITE" id="PS51464">
    <property type="entry name" value="SIS"/>
    <property type="match status" value="1"/>
</dbReference>
<proteinExistence type="predicted"/>
<name>A0A1I2FHR4_9BACT</name>